<dbReference type="AlphaFoldDB" id="A0A915AS77"/>
<protein>
    <submittedName>
        <fullName evidence="2">Secreted protein</fullName>
    </submittedName>
</protein>
<sequence length="124" mass="14738">MRKEQLKRRPQGKPRLKVTRAMLVLGVYGSEADKLDLRDWVFALNGKTITKRKRYYKIIKEQLQLNIPYTLKYTIYRTLRTKLIENGISTTYSTSVRSAKWLRISHRLYGDVSRLIVRSQYQSL</sequence>
<proteinExistence type="predicted"/>
<keyword evidence="1" id="KW-1185">Reference proteome</keyword>
<dbReference type="Proteomes" id="UP000887569">
    <property type="component" value="Unplaced"/>
</dbReference>
<name>A0A915AS77_PARUN</name>
<accession>A0A915AS77</accession>
<organism evidence="1 2">
    <name type="scientific">Parascaris univalens</name>
    <name type="common">Nematode worm</name>
    <dbReference type="NCBI Taxonomy" id="6257"/>
    <lineage>
        <taxon>Eukaryota</taxon>
        <taxon>Metazoa</taxon>
        <taxon>Ecdysozoa</taxon>
        <taxon>Nematoda</taxon>
        <taxon>Chromadorea</taxon>
        <taxon>Rhabditida</taxon>
        <taxon>Spirurina</taxon>
        <taxon>Ascaridomorpha</taxon>
        <taxon>Ascaridoidea</taxon>
        <taxon>Ascarididae</taxon>
        <taxon>Parascaris</taxon>
    </lineage>
</organism>
<evidence type="ECO:0000313" key="1">
    <source>
        <dbReference type="Proteomes" id="UP000887569"/>
    </source>
</evidence>
<evidence type="ECO:0000313" key="2">
    <source>
        <dbReference type="WBParaSite" id="PgR013_g022_t03"/>
    </source>
</evidence>
<reference evidence="2" key="1">
    <citation type="submission" date="2022-11" db="UniProtKB">
        <authorList>
            <consortium name="WormBaseParasite"/>
        </authorList>
    </citation>
    <scope>IDENTIFICATION</scope>
</reference>
<dbReference type="WBParaSite" id="PgR013_g022_t03">
    <property type="protein sequence ID" value="PgR013_g022_t03"/>
    <property type="gene ID" value="PgR013_g022"/>
</dbReference>